<evidence type="ECO:0000259" key="1">
    <source>
        <dbReference type="Pfam" id="PF00149"/>
    </source>
</evidence>
<reference evidence="2" key="1">
    <citation type="journal article" date="2018" name="Mol. Biol. Evol.">
        <title>Broad Genomic Sampling Reveals a Smut Pathogenic Ancestry of the Fungal Clade Ustilaginomycotina.</title>
        <authorList>
            <person name="Kijpornyongpan T."/>
            <person name="Mondo S.J."/>
            <person name="Barry K."/>
            <person name="Sandor L."/>
            <person name="Lee J."/>
            <person name="Lipzen A."/>
            <person name="Pangilinan J."/>
            <person name="LaButti K."/>
            <person name="Hainaut M."/>
            <person name="Henrissat B."/>
            <person name="Grigoriev I.V."/>
            <person name="Spatafora J.W."/>
            <person name="Aime M.C."/>
        </authorList>
    </citation>
    <scope>NUCLEOTIDE SEQUENCE [LARGE SCALE GENOMIC DNA]</scope>
    <source>
        <strain evidence="2">MCA 4198</strain>
    </source>
</reference>
<dbReference type="InParanoid" id="A0A316YJA1"/>
<evidence type="ECO:0000313" key="3">
    <source>
        <dbReference type="Proteomes" id="UP000245768"/>
    </source>
</evidence>
<evidence type="ECO:0000313" key="2">
    <source>
        <dbReference type="EMBL" id="PWN89146.1"/>
    </source>
</evidence>
<organism evidence="2 3">
    <name type="scientific">Acaromyces ingoldii</name>
    <dbReference type="NCBI Taxonomy" id="215250"/>
    <lineage>
        <taxon>Eukaryota</taxon>
        <taxon>Fungi</taxon>
        <taxon>Dikarya</taxon>
        <taxon>Basidiomycota</taxon>
        <taxon>Ustilaginomycotina</taxon>
        <taxon>Exobasidiomycetes</taxon>
        <taxon>Exobasidiales</taxon>
        <taxon>Cryptobasidiaceae</taxon>
        <taxon>Acaromyces</taxon>
    </lineage>
</organism>
<dbReference type="GO" id="GO:0016787">
    <property type="term" value="F:hydrolase activity"/>
    <property type="evidence" value="ECO:0007669"/>
    <property type="project" value="InterPro"/>
</dbReference>
<dbReference type="InterPro" id="IPR029052">
    <property type="entry name" value="Metallo-depent_PP-like"/>
</dbReference>
<dbReference type="EMBL" id="KZ819637">
    <property type="protein sequence ID" value="PWN89146.1"/>
    <property type="molecule type" value="Genomic_DNA"/>
</dbReference>
<dbReference type="InterPro" id="IPR004843">
    <property type="entry name" value="Calcineurin-like_PHP"/>
</dbReference>
<dbReference type="Gene3D" id="3.60.21.10">
    <property type="match status" value="1"/>
</dbReference>
<dbReference type="SUPFAM" id="SSF56300">
    <property type="entry name" value="Metallo-dependent phosphatases"/>
    <property type="match status" value="1"/>
</dbReference>
<dbReference type="FunCoup" id="A0A316YJA1">
    <property type="interactions" value="4"/>
</dbReference>
<gene>
    <name evidence="2" type="ORF">FA10DRAFT_253192</name>
</gene>
<dbReference type="GeneID" id="37041595"/>
<dbReference type="PANTHER" id="PTHR46546:SF4">
    <property type="entry name" value="SHEWANELLA-LIKE PROTEIN PHOSPHATASE 1"/>
    <property type="match status" value="1"/>
</dbReference>
<dbReference type="STRING" id="215250.A0A316YJA1"/>
<dbReference type="PANTHER" id="PTHR46546">
    <property type="entry name" value="SHEWANELLA-LIKE PROTEIN PHOSPHATASE 1"/>
    <property type="match status" value="1"/>
</dbReference>
<dbReference type="Pfam" id="PF00149">
    <property type="entry name" value="Metallophos"/>
    <property type="match status" value="1"/>
</dbReference>
<proteinExistence type="predicted"/>
<feature type="domain" description="Calcineurin-like phosphoesterase" evidence="1">
    <location>
        <begin position="55"/>
        <end position="298"/>
    </location>
</feature>
<sequence>MSPLATRALVAIAVVGVLLTFWEQSRLTSYRPSDVFRAPFAPSLNLSSSQAISRRVVAVADLHGDLEHAHNVLRMAKLIDGADPPNWIAGHDILVSTGDIVDRGDDTIALYHMFMRLRRQAQAAGGEVRNCLGNHEMMNALMDWRYVTPGDIDSFGGRVERRQAMSASGWVGKEWMSHYNISHTVELLPQALVPSALQTVYSVPQANFVHGGIHPMWAQRGLDEINDVGHSLLRKALSAKRIDYLPDDATPEERNLYAEKGPLWYRGFALDEEAEVCDEAHDSRQLLGVRHLIMGHTPHFSGFVVRCSVGVLLIDTGISRAYGGEQSALIIDTELAPEGNEWKETETLTALYRNRVPKIIKKDTRKIGR</sequence>
<accession>A0A316YJA1</accession>
<name>A0A316YJA1_9BASI</name>
<dbReference type="AlphaFoldDB" id="A0A316YJA1"/>
<dbReference type="Proteomes" id="UP000245768">
    <property type="component" value="Unassembled WGS sequence"/>
</dbReference>
<dbReference type="OrthoDB" id="5976022at2759"/>
<keyword evidence="3" id="KW-1185">Reference proteome</keyword>
<protein>
    <submittedName>
        <fullName evidence="2">Metallo-dependent phosphatase</fullName>
    </submittedName>
</protein>
<dbReference type="RefSeq" id="XP_025376344.1">
    <property type="nucleotide sequence ID" value="XM_025519679.1"/>
</dbReference>